<evidence type="ECO:0000256" key="1">
    <source>
        <dbReference type="SAM" id="MobiDB-lite"/>
    </source>
</evidence>
<evidence type="ECO:0000313" key="3">
    <source>
        <dbReference type="Proteomes" id="UP000028547"/>
    </source>
</evidence>
<feature type="region of interest" description="Disordered" evidence="1">
    <location>
        <begin position="66"/>
        <end position="105"/>
    </location>
</feature>
<dbReference type="EMBL" id="JPMI01000015">
    <property type="protein sequence ID" value="KFA94392.1"/>
    <property type="molecule type" value="Genomic_DNA"/>
</dbReference>
<gene>
    <name evidence="2" type="ORF">Q664_03145</name>
</gene>
<reference evidence="2 3" key="1">
    <citation type="submission" date="2014-07" db="EMBL/GenBank/DDBJ databases">
        <title>Draft Genome Sequence of Gephyronic Acid Producer, Cystobacter violaceus Strain Cb vi76.</title>
        <authorList>
            <person name="Stevens D.C."/>
            <person name="Young J."/>
            <person name="Carmichael R."/>
            <person name="Tan J."/>
            <person name="Taylor R.E."/>
        </authorList>
    </citation>
    <scope>NUCLEOTIDE SEQUENCE [LARGE SCALE GENOMIC DNA]</scope>
    <source>
        <strain evidence="2 3">Cb vi76</strain>
    </source>
</reference>
<organism evidence="2 3">
    <name type="scientific">Archangium violaceum Cb vi76</name>
    <dbReference type="NCBI Taxonomy" id="1406225"/>
    <lineage>
        <taxon>Bacteria</taxon>
        <taxon>Pseudomonadati</taxon>
        <taxon>Myxococcota</taxon>
        <taxon>Myxococcia</taxon>
        <taxon>Myxococcales</taxon>
        <taxon>Cystobacterineae</taxon>
        <taxon>Archangiaceae</taxon>
        <taxon>Archangium</taxon>
    </lineage>
</organism>
<proteinExistence type="predicted"/>
<name>A0A084T107_9BACT</name>
<feature type="compositionally biased region" description="Low complexity" evidence="1">
    <location>
        <begin position="86"/>
        <end position="105"/>
    </location>
</feature>
<feature type="compositionally biased region" description="Pro residues" evidence="1">
    <location>
        <begin position="72"/>
        <end position="85"/>
    </location>
</feature>
<evidence type="ECO:0000313" key="2">
    <source>
        <dbReference type="EMBL" id="KFA94392.1"/>
    </source>
</evidence>
<sequence>MAEGEVRQYFVRNEQGTIWGPLALPTIELLIDNGVIQGQLQVSEDGINFAFPGRFPHLRDSFPRETWGDVVPPGPSAPAPAPGAPAAPRAVTRPPVAGAGVPVAG</sequence>
<accession>A0A084T107</accession>
<dbReference type="AlphaFoldDB" id="A0A084T107"/>
<feature type="non-terminal residue" evidence="2">
    <location>
        <position position="105"/>
    </location>
</feature>
<dbReference type="Proteomes" id="UP000028547">
    <property type="component" value="Unassembled WGS sequence"/>
</dbReference>
<comment type="caution">
    <text evidence="2">The sequence shown here is derived from an EMBL/GenBank/DDBJ whole genome shotgun (WGS) entry which is preliminary data.</text>
</comment>
<protein>
    <submittedName>
        <fullName evidence="2">Uncharacterized protein</fullName>
    </submittedName>
</protein>